<comment type="caution">
    <text evidence="1">The sequence shown here is derived from an EMBL/GenBank/DDBJ whole genome shotgun (WGS) entry which is preliminary data.</text>
</comment>
<reference evidence="1" key="2">
    <citation type="journal article" date="2022" name="New Phytol.">
        <title>Evolutionary transition to the ectomycorrhizal habit in the genomes of a hyperdiverse lineage of mushroom-forming fungi.</title>
        <authorList>
            <person name="Looney B."/>
            <person name="Miyauchi S."/>
            <person name="Morin E."/>
            <person name="Drula E."/>
            <person name="Courty P.E."/>
            <person name="Kohler A."/>
            <person name="Kuo A."/>
            <person name="LaButti K."/>
            <person name="Pangilinan J."/>
            <person name="Lipzen A."/>
            <person name="Riley R."/>
            <person name="Andreopoulos W."/>
            <person name="He G."/>
            <person name="Johnson J."/>
            <person name="Nolan M."/>
            <person name="Tritt A."/>
            <person name="Barry K.W."/>
            <person name="Grigoriev I.V."/>
            <person name="Nagy L.G."/>
            <person name="Hibbett D."/>
            <person name="Henrissat B."/>
            <person name="Matheny P.B."/>
            <person name="Labbe J."/>
            <person name="Martin F.M."/>
        </authorList>
    </citation>
    <scope>NUCLEOTIDE SEQUENCE</scope>
    <source>
        <strain evidence="1">FP105234-sp</strain>
    </source>
</reference>
<reference evidence="1" key="1">
    <citation type="submission" date="2021-02" db="EMBL/GenBank/DDBJ databases">
        <authorList>
            <consortium name="DOE Joint Genome Institute"/>
            <person name="Ahrendt S."/>
            <person name="Looney B.P."/>
            <person name="Miyauchi S."/>
            <person name="Morin E."/>
            <person name="Drula E."/>
            <person name="Courty P.E."/>
            <person name="Chicoki N."/>
            <person name="Fauchery L."/>
            <person name="Kohler A."/>
            <person name="Kuo A."/>
            <person name="Labutti K."/>
            <person name="Pangilinan J."/>
            <person name="Lipzen A."/>
            <person name="Riley R."/>
            <person name="Andreopoulos W."/>
            <person name="He G."/>
            <person name="Johnson J."/>
            <person name="Barry K.W."/>
            <person name="Grigoriev I.V."/>
            <person name="Nagy L."/>
            <person name="Hibbett D."/>
            <person name="Henrissat B."/>
            <person name="Matheny P.B."/>
            <person name="Labbe J."/>
            <person name="Martin F."/>
        </authorList>
    </citation>
    <scope>NUCLEOTIDE SEQUENCE</scope>
    <source>
        <strain evidence="1">FP105234-sp</strain>
    </source>
</reference>
<gene>
    <name evidence="1" type="ORF">FA95DRAFT_1571927</name>
</gene>
<dbReference type="Proteomes" id="UP000814033">
    <property type="component" value="Unassembled WGS sequence"/>
</dbReference>
<evidence type="ECO:0000313" key="1">
    <source>
        <dbReference type="EMBL" id="KAI0048322.1"/>
    </source>
</evidence>
<organism evidence="1 2">
    <name type="scientific">Auriscalpium vulgare</name>
    <dbReference type="NCBI Taxonomy" id="40419"/>
    <lineage>
        <taxon>Eukaryota</taxon>
        <taxon>Fungi</taxon>
        <taxon>Dikarya</taxon>
        <taxon>Basidiomycota</taxon>
        <taxon>Agaricomycotina</taxon>
        <taxon>Agaricomycetes</taxon>
        <taxon>Russulales</taxon>
        <taxon>Auriscalpiaceae</taxon>
        <taxon>Auriscalpium</taxon>
    </lineage>
</organism>
<keyword evidence="2" id="KW-1185">Reference proteome</keyword>
<protein>
    <submittedName>
        <fullName evidence="1">Uncharacterized protein</fullName>
    </submittedName>
</protein>
<sequence length="389" mass="43906">MAEIEATTPATLEFVENSDPAVLFKRRLREEDALHPPRPSKRIKFREVVLLQWNVLGEYQFATLNDFSVGENGMLYPVSSQQIHAEENRRPSLSEPRQPSDEWPGLHPVPSQQIKAEDDGRPSLSEPHQPSGESPTPDECYKVEFYPRHPIQQEIPSNSALTEIVRSVVQATSLQGADLSDELRHTADQLAGRLDESQALFCDLRRDFDLLRQELDDNTFRTRSLGVQALHDSIGLDRAYKCMLDKIVALENDLEGQVGRLQESTRDMDQLRLDIIQADRRCNLLEVQSAAMKMGQNVSCSDVSNVMQRMENNIDALRGGIASLELLIEEKAELVEDDRLVLADIRQDLLVAGSGWKDQEVCVFGFGGLVFFFMTMSLFATFITAWSQS</sequence>
<proteinExistence type="predicted"/>
<name>A0ACB8RWY2_9AGAM</name>
<evidence type="ECO:0000313" key="2">
    <source>
        <dbReference type="Proteomes" id="UP000814033"/>
    </source>
</evidence>
<dbReference type="EMBL" id="MU275888">
    <property type="protein sequence ID" value="KAI0048322.1"/>
    <property type="molecule type" value="Genomic_DNA"/>
</dbReference>
<accession>A0ACB8RWY2</accession>